<dbReference type="Proteomes" id="UP000191040">
    <property type="component" value="Chromosome I"/>
</dbReference>
<dbReference type="PROSITE" id="PS50968">
    <property type="entry name" value="BIOTINYL_LIPOYL"/>
    <property type="match status" value="1"/>
</dbReference>
<proteinExistence type="predicted"/>
<dbReference type="Pfam" id="PF00364">
    <property type="entry name" value="Biotin_lipoyl"/>
    <property type="match status" value="1"/>
</dbReference>
<dbReference type="InterPro" id="IPR011053">
    <property type="entry name" value="Single_hybrid_motif"/>
</dbReference>
<name>A0A1T4Z4X5_9ACTN</name>
<evidence type="ECO:0000259" key="2">
    <source>
        <dbReference type="PROSITE" id="PS50968"/>
    </source>
</evidence>
<dbReference type="InterPro" id="IPR050709">
    <property type="entry name" value="Biotin_Carboxyl_Carrier/Decarb"/>
</dbReference>
<dbReference type="OrthoDB" id="163546at2"/>
<dbReference type="NCBIfam" id="NF004547">
    <property type="entry name" value="PRK05889.1"/>
    <property type="match status" value="1"/>
</dbReference>
<protein>
    <submittedName>
        <fullName evidence="3">Acetyl-CoA carboxylase biotin carboxyl carrier protein</fullName>
    </submittedName>
</protein>
<dbReference type="Gene3D" id="2.40.50.100">
    <property type="match status" value="1"/>
</dbReference>
<dbReference type="STRING" id="1736691.SAMN06295964_2398"/>
<dbReference type="AlphaFoldDB" id="A0A1T4Z4X5"/>
<dbReference type="PANTHER" id="PTHR45266:SF3">
    <property type="entry name" value="OXALOACETATE DECARBOXYLASE ALPHA CHAIN"/>
    <property type="match status" value="1"/>
</dbReference>
<dbReference type="SUPFAM" id="SSF51230">
    <property type="entry name" value="Single hybrid motif"/>
    <property type="match status" value="1"/>
</dbReference>
<evidence type="ECO:0000313" key="4">
    <source>
        <dbReference type="Proteomes" id="UP000191040"/>
    </source>
</evidence>
<organism evidence="3 4">
    <name type="scientific">Aeromicrobium choanae</name>
    <dbReference type="NCBI Taxonomy" id="1736691"/>
    <lineage>
        <taxon>Bacteria</taxon>
        <taxon>Bacillati</taxon>
        <taxon>Actinomycetota</taxon>
        <taxon>Actinomycetes</taxon>
        <taxon>Propionibacteriales</taxon>
        <taxon>Nocardioidaceae</taxon>
        <taxon>Aeromicrobium</taxon>
    </lineage>
</organism>
<feature type="domain" description="Lipoyl-binding" evidence="2">
    <location>
        <begin position="1"/>
        <end position="71"/>
    </location>
</feature>
<evidence type="ECO:0000313" key="3">
    <source>
        <dbReference type="EMBL" id="SKB08923.1"/>
    </source>
</evidence>
<dbReference type="EMBL" id="LT796768">
    <property type="protein sequence ID" value="SKB08923.1"/>
    <property type="molecule type" value="Genomic_DNA"/>
</dbReference>
<accession>A0A1T4Z4X5</accession>
<gene>
    <name evidence="3" type="ORF">SAMN06295964_2398</name>
</gene>
<sequence length="73" mass="7676">MPETIHADLAANVWKILVQAGDTVEEDATIAILESMKMEIPVLTESSGTIVAVHVAEGEMVSPGQAIADIETS</sequence>
<dbReference type="InterPro" id="IPR000089">
    <property type="entry name" value="Biotin_lipoyl"/>
</dbReference>
<dbReference type="CDD" id="cd06850">
    <property type="entry name" value="biotinyl_domain"/>
    <property type="match status" value="1"/>
</dbReference>
<dbReference type="RefSeq" id="WP_078700372.1">
    <property type="nucleotide sequence ID" value="NZ_LT796768.1"/>
</dbReference>
<dbReference type="PANTHER" id="PTHR45266">
    <property type="entry name" value="OXALOACETATE DECARBOXYLASE ALPHA CHAIN"/>
    <property type="match status" value="1"/>
</dbReference>
<evidence type="ECO:0000256" key="1">
    <source>
        <dbReference type="ARBA" id="ARBA00023267"/>
    </source>
</evidence>
<keyword evidence="1" id="KW-0092">Biotin</keyword>
<keyword evidence="4" id="KW-1185">Reference proteome</keyword>
<reference evidence="4" key="1">
    <citation type="submission" date="2017-02" db="EMBL/GenBank/DDBJ databases">
        <authorList>
            <person name="Varghese N."/>
            <person name="Submissions S."/>
        </authorList>
    </citation>
    <scope>NUCLEOTIDE SEQUENCE [LARGE SCALE GENOMIC DNA]</scope>
    <source>
        <strain evidence="4">9H-4</strain>
    </source>
</reference>